<organism evidence="1 2">
    <name type="scientific">Coleophoma cylindrospora</name>
    <dbReference type="NCBI Taxonomy" id="1849047"/>
    <lineage>
        <taxon>Eukaryota</taxon>
        <taxon>Fungi</taxon>
        <taxon>Dikarya</taxon>
        <taxon>Ascomycota</taxon>
        <taxon>Pezizomycotina</taxon>
        <taxon>Leotiomycetes</taxon>
        <taxon>Helotiales</taxon>
        <taxon>Dermateaceae</taxon>
        <taxon>Coleophoma</taxon>
    </lineage>
</organism>
<evidence type="ECO:0000313" key="2">
    <source>
        <dbReference type="Proteomes" id="UP000256645"/>
    </source>
</evidence>
<proteinExistence type="predicted"/>
<dbReference type="AlphaFoldDB" id="A0A3D8SDF1"/>
<dbReference type="STRING" id="1849047.A0A3D8SDF1"/>
<reference evidence="1 2" key="1">
    <citation type="journal article" date="2018" name="IMA Fungus">
        <title>IMA Genome-F 9: Draft genome sequence of Annulohypoxylon stygium, Aspergillus mulundensis, Berkeleyomyces basicola (syn. Thielaviopsis basicola), Ceratocystis smalleyi, two Cercospora beticola strains, Coleophoma cylindrospora, Fusarium fracticaudum, Phialophora cf. hyalina, and Morchella septimelata.</title>
        <authorList>
            <person name="Wingfield B.D."/>
            <person name="Bills G.F."/>
            <person name="Dong Y."/>
            <person name="Huang W."/>
            <person name="Nel W.J."/>
            <person name="Swalarsk-Parry B.S."/>
            <person name="Vaghefi N."/>
            <person name="Wilken P.M."/>
            <person name="An Z."/>
            <person name="de Beer Z.W."/>
            <person name="De Vos L."/>
            <person name="Chen L."/>
            <person name="Duong T.A."/>
            <person name="Gao Y."/>
            <person name="Hammerbacher A."/>
            <person name="Kikkert J.R."/>
            <person name="Li Y."/>
            <person name="Li H."/>
            <person name="Li K."/>
            <person name="Li Q."/>
            <person name="Liu X."/>
            <person name="Ma X."/>
            <person name="Naidoo K."/>
            <person name="Pethybridge S.J."/>
            <person name="Sun J."/>
            <person name="Steenkamp E.T."/>
            <person name="van der Nest M.A."/>
            <person name="van Wyk S."/>
            <person name="Wingfield M.J."/>
            <person name="Xiong C."/>
            <person name="Yue Q."/>
            <person name="Zhang X."/>
        </authorList>
    </citation>
    <scope>NUCLEOTIDE SEQUENCE [LARGE SCALE GENOMIC DNA]</scope>
    <source>
        <strain evidence="1 2">BP6252</strain>
    </source>
</reference>
<evidence type="ECO:0000313" key="1">
    <source>
        <dbReference type="EMBL" id="RDW84360.1"/>
    </source>
</evidence>
<dbReference type="OrthoDB" id="3365267at2759"/>
<accession>A0A3D8SDF1</accession>
<dbReference type="EMBL" id="PDLM01000002">
    <property type="protein sequence ID" value="RDW84360.1"/>
    <property type="molecule type" value="Genomic_DNA"/>
</dbReference>
<keyword evidence="2" id="KW-1185">Reference proteome</keyword>
<name>A0A3D8SDF1_9HELO</name>
<dbReference type="Proteomes" id="UP000256645">
    <property type="component" value="Unassembled WGS sequence"/>
</dbReference>
<comment type="caution">
    <text evidence="1">The sequence shown here is derived from an EMBL/GenBank/DDBJ whole genome shotgun (WGS) entry which is preliminary data.</text>
</comment>
<protein>
    <submittedName>
        <fullName evidence="1">Uncharacterized protein</fullName>
    </submittedName>
</protein>
<sequence>MSSDSLAAFRTTGLRSDLQKLANEHFQHDLTENDRALVAAAATKPSRHAMIGSLLGLGLGLALASRVRANRTKMFAAFRAMERPTQVKFADGRLVDIPDITPFLQPSAAVDGATYGFFAIAGLFLGGETGLLTGLSSARRTLATADPEARKRVESAWRGFRADVLRKELVELEAKEEKDGAGTPWFS</sequence>
<gene>
    <name evidence="1" type="ORF">BP6252_01950</name>
</gene>